<comment type="caution">
    <text evidence="1">The sequence shown here is derived from an EMBL/GenBank/DDBJ whole genome shotgun (WGS) entry which is preliminary data.</text>
</comment>
<evidence type="ECO:0000313" key="2">
    <source>
        <dbReference type="Proteomes" id="UP000310200"/>
    </source>
</evidence>
<reference evidence="1 2" key="1">
    <citation type="journal article" date="2019" name="Philos. Trans. R. Soc. Lond., B, Biol. Sci.">
        <title>Ant behaviour and brain gene expression of defending hosts depend on the ecological success of the intruding social parasite.</title>
        <authorList>
            <person name="Kaur R."/>
            <person name="Stoldt M."/>
            <person name="Jongepier E."/>
            <person name="Feldmeyer B."/>
            <person name="Menzel F."/>
            <person name="Bornberg-Bauer E."/>
            <person name="Foitzik S."/>
        </authorList>
    </citation>
    <scope>NUCLEOTIDE SEQUENCE [LARGE SCALE GENOMIC DNA]</scope>
    <source>
        <tissue evidence="1">Whole body</tissue>
    </source>
</reference>
<dbReference type="STRING" id="300112.A0A4S2JR94"/>
<keyword evidence="2" id="KW-1185">Reference proteome</keyword>
<proteinExistence type="predicted"/>
<sequence>MYMLTHILYKKKNSKNQEEPYVPTHPVNMALAERYWLSSKGIYIYVNETISPLFIDQNNYRDKHLCLIAKNKAPYQHRDRIELMLHNRCLPESDNCPSARGRKLSG</sequence>
<dbReference type="EMBL" id="QBLH01003489">
    <property type="protein sequence ID" value="TGZ38006.1"/>
    <property type="molecule type" value="Genomic_DNA"/>
</dbReference>
<dbReference type="AlphaFoldDB" id="A0A4S2JR94"/>
<gene>
    <name evidence="1" type="ORF">DBV15_05287</name>
</gene>
<organism evidence="1 2">
    <name type="scientific">Temnothorax longispinosus</name>
    <dbReference type="NCBI Taxonomy" id="300112"/>
    <lineage>
        <taxon>Eukaryota</taxon>
        <taxon>Metazoa</taxon>
        <taxon>Ecdysozoa</taxon>
        <taxon>Arthropoda</taxon>
        <taxon>Hexapoda</taxon>
        <taxon>Insecta</taxon>
        <taxon>Pterygota</taxon>
        <taxon>Neoptera</taxon>
        <taxon>Endopterygota</taxon>
        <taxon>Hymenoptera</taxon>
        <taxon>Apocrita</taxon>
        <taxon>Aculeata</taxon>
        <taxon>Formicoidea</taxon>
        <taxon>Formicidae</taxon>
        <taxon>Myrmicinae</taxon>
        <taxon>Temnothorax</taxon>
    </lineage>
</organism>
<dbReference type="Proteomes" id="UP000310200">
    <property type="component" value="Unassembled WGS sequence"/>
</dbReference>
<accession>A0A4S2JR94</accession>
<protein>
    <submittedName>
        <fullName evidence="1">Uncharacterized protein</fullName>
    </submittedName>
</protein>
<evidence type="ECO:0000313" key="1">
    <source>
        <dbReference type="EMBL" id="TGZ38006.1"/>
    </source>
</evidence>
<name>A0A4S2JR94_9HYME</name>